<evidence type="ECO:0000313" key="2">
    <source>
        <dbReference type="EMBL" id="CAB5503696.1"/>
    </source>
</evidence>
<dbReference type="AlphaFoldDB" id="A0A3G3INU2"/>
<proteinExistence type="predicted"/>
<dbReference type="EMBL" id="CP024634">
    <property type="protein sequence ID" value="AYQ57460.1"/>
    <property type="molecule type" value="Genomic_DNA"/>
</dbReference>
<reference evidence="1 3" key="1">
    <citation type="submission" date="2017-11" db="EMBL/GenBank/DDBJ databases">
        <title>Genome sequence of the bacterial symbiont EPR9N from a vent mussel Bathymodiolus thermophilus.</title>
        <authorList>
            <person name="Won Y.-J."/>
        </authorList>
    </citation>
    <scope>NUCLEOTIDE SEQUENCE [LARGE SCALE GENOMIC DNA]</scope>
    <source>
        <strain evidence="1 3">EPR9N</strain>
    </source>
</reference>
<name>A0A3G3INU2_9GAMM</name>
<evidence type="ECO:0000313" key="4">
    <source>
        <dbReference type="Proteomes" id="UP000643672"/>
    </source>
</evidence>
<dbReference type="Proteomes" id="UP000278334">
    <property type="component" value="Chromosome"/>
</dbReference>
<reference evidence="2 4" key="2">
    <citation type="submission" date="2020-05" db="EMBL/GenBank/DDBJ databases">
        <authorList>
            <person name="Petersen J."/>
            <person name="Sayavedra L."/>
        </authorList>
    </citation>
    <scope>NUCLEOTIDE SEQUENCE [LARGE SCALE GENOMIC DNA]</scope>
    <source>
        <strain evidence="2">B thermophilus SOXS</strain>
    </source>
</reference>
<organism evidence="1 3">
    <name type="scientific">Bathymodiolus thermophilus thioautotrophic gill symbiont</name>
    <dbReference type="NCBI Taxonomy" id="2360"/>
    <lineage>
        <taxon>Bacteria</taxon>
        <taxon>Pseudomonadati</taxon>
        <taxon>Pseudomonadota</taxon>
        <taxon>Gammaproteobacteria</taxon>
        <taxon>sulfur-oxidizing symbionts</taxon>
    </lineage>
</organism>
<protein>
    <submittedName>
        <fullName evidence="1">Uncharacterized protein</fullName>
    </submittedName>
</protein>
<gene>
    <name evidence="1" type="ORF">MS2017_1786</name>
    <name evidence="2" type="ORF">THERMOS_1820</name>
</gene>
<evidence type="ECO:0000313" key="3">
    <source>
        <dbReference type="Proteomes" id="UP000278334"/>
    </source>
</evidence>
<dbReference type="KEGG" id="bthg:MS2017_1786"/>
<dbReference type="Proteomes" id="UP000643672">
    <property type="component" value="Unassembled WGS sequence"/>
</dbReference>
<sequence length="44" mass="4992">MILFIKLKILKMFTMVSKNPMANTKHVNIKAGVTKITADLELVF</sequence>
<accession>A0A3G3INU2</accession>
<keyword evidence="4" id="KW-1185">Reference proteome</keyword>
<evidence type="ECO:0000313" key="1">
    <source>
        <dbReference type="EMBL" id="AYQ57460.1"/>
    </source>
</evidence>
<dbReference type="EMBL" id="CAESAQ020000078">
    <property type="protein sequence ID" value="CAB5503696.1"/>
    <property type="molecule type" value="Genomic_DNA"/>
</dbReference>